<dbReference type="Pfam" id="PF00196">
    <property type="entry name" value="GerE"/>
    <property type="match status" value="1"/>
</dbReference>
<dbReference type="KEGG" id="egd:GS424_016200"/>
<dbReference type="SMART" id="SM00421">
    <property type="entry name" value="HTH_LUXR"/>
    <property type="match status" value="1"/>
</dbReference>
<organism evidence="1 2">
    <name type="scientific">Eggerthella guodeyinii</name>
    <dbReference type="NCBI Taxonomy" id="2690837"/>
    <lineage>
        <taxon>Bacteria</taxon>
        <taxon>Bacillati</taxon>
        <taxon>Actinomycetota</taxon>
        <taxon>Coriobacteriia</taxon>
        <taxon>Eggerthellales</taxon>
        <taxon>Eggerthellaceae</taxon>
        <taxon>Eggerthella</taxon>
    </lineage>
</organism>
<dbReference type="GO" id="GO:0003677">
    <property type="term" value="F:DNA binding"/>
    <property type="evidence" value="ECO:0007669"/>
    <property type="project" value="InterPro"/>
</dbReference>
<dbReference type="AlphaFoldDB" id="A0A6L7IRC5"/>
<dbReference type="Gene3D" id="1.10.10.10">
    <property type="entry name" value="Winged helix-like DNA-binding domain superfamily/Winged helix DNA-binding domain"/>
    <property type="match status" value="1"/>
</dbReference>
<reference evidence="1 2" key="1">
    <citation type="submission" date="2020-10" db="EMBL/GenBank/DDBJ databases">
        <title>Eggerthella sp. nov., isolated from human feces.</title>
        <authorList>
            <person name="Yajun G."/>
        </authorList>
    </citation>
    <scope>NUCLEOTIDE SEQUENCE [LARGE SCALE GENOMIC DNA]</scope>
    <source>
        <strain evidence="1 2">HF-1101</strain>
    </source>
</reference>
<sequence length="59" mass="6771">MDVIDLLVAKKSRSEVCEELFISANTLKKHIANIYRKLGVSSANQFFQKVAEFENRPRS</sequence>
<dbReference type="Proteomes" id="UP000478463">
    <property type="component" value="Chromosome"/>
</dbReference>
<proteinExistence type="predicted"/>
<dbReference type="InterPro" id="IPR036388">
    <property type="entry name" value="WH-like_DNA-bd_sf"/>
</dbReference>
<gene>
    <name evidence="1" type="ORF">GS424_016200</name>
</gene>
<dbReference type="InterPro" id="IPR016032">
    <property type="entry name" value="Sig_transdc_resp-reg_C-effctor"/>
</dbReference>
<protein>
    <submittedName>
        <fullName evidence="1">Uncharacterized protein</fullName>
    </submittedName>
</protein>
<dbReference type="GO" id="GO:0006355">
    <property type="term" value="P:regulation of DNA-templated transcription"/>
    <property type="evidence" value="ECO:0007669"/>
    <property type="project" value="InterPro"/>
</dbReference>
<accession>A0A6L7IRC5</accession>
<name>A0A6L7IRC5_9ACTN</name>
<evidence type="ECO:0000313" key="1">
    <source>
        <dbReference type="EMBL" id="QOS70078.1"/>
    </source>
</evidence>
<evidence type="ECO:0000313" key="2">
    <source>
        <dbReference type="Proteomes" id="UP000478463"/>
    </source>
</evidence>
<dbReference type="EMBL" id="CP063310">
    <property type="protein sequence ID" value="QOS70078.1"/>
    <property type="molecule type" value="Genomic_DNA"/>
</dbReference>
<dbReference type="SUPFAM" id="SSF46894">
    <property type="entry name" value="C-terminal effector domain of the bipartite response regulators"/>
    <property type="match status" value="1"/>
</dbReference>
<dbReference type="InterPro" id="IPR000792">
    <property type="entry name" value="Tscrpt_reg_LuxR_C"/>
</dbReference>
<dbReference type="PROSITE" id="PS50043">
    <property type="entry name" value="HTH_LUXR_2"/>
    <property type="match status" value="1"/>
</dbReference>